<dbReference type="PANTHER" id="PTHR35769:SF2">
    <property type="entry name" value="CALCINEURIN-LIKE METALLO-PHOSPHOESTERASE SUPERFAMILY PROTEIN"/>
    <property type="match status" value="1"/>
</dbReference>
<reference evidence="1 2" key="1">
    <citation type="journal article" date="2020" name="IScience">
        <title>Genome Sequencing of the Endangered Kingdonia uniflora (Circaeasteraceae, Ranunculales) Reveals Potential Mechanisms of Evolutionary Specialization.</title>
        <authorList>
            <person name="Sun Y."/>
            <person name="Deng T."/>
            <person name="Zhang A."/>
            <person name="Moore M.J."/>
            <person name="Landis J.B."/>
            <person name="Lin N."/>
            <person name="Zhang H."/>
            <person name="Zhang X."/>
            <person name="Huang J."/>
            <person name="Zhang X."/>
            <person name="Sun H."/>
            <person name="Wang H."/>
        </authorList>
    </citation>
    <scope>NUCLEOTIDE SEQUENCE [LARGE SCALE GENOMIC DNA]</scope>
    <source>
        <strain evidence="1">TB1705</strain>
        <tissue evidence="1">Leaf</tissue>
    </source>
</reference>
<dbReference type="OrthoDB" id="3664at2759"/>
<comment type="caution">
    <text evidence="1">The sequence shown here is derived from an EMBL/GenBank/DDBJ whole genome shotgun (WGS) entry which is preliminary data.</text>
</comment>
<dbReference type="EMBL" id="JACGCM010002358">
    <property type="protein sequence ID" value="KAF6140570.1"/>
    <property type="molecule type" value="Genomic_DNA"/>
</dbReference>
<evidence type="ECO:0000313" key="1">
    <source>
        <dbReference type="EMBL" id="KAF6140570.1"/>
    </source>
</evidence>
<gene>
    <name evidence="1" type="ORF">GIB67_013863</name>
</gene>
<sequence>MSHPMMMYLRERSAVVENVVDMPGIGKRRKDVIPDDIVEVKQDELMKNKSKEDHAFGPSYQVYNEQFGDLLDPTRRNLQGTLSNCFSSSKTNRITLVDLAGGMEGNKVDDARSNFFYLDGKKKDVVQLQLECLREEHVGYRRLDLPMLKLSIVGGRPFSTGGEALFQKKLHLQASGIFSSLCLILSFHICIFQGSCIGKHLETVIMSRIPGIQSLINKSIVELVSELSRLGKVIVTDAGESYTWSWRLVIFLNKYTSHKEHLDGIGPTKAAINMVHAILKELVRKAISDTAAKQLPSLLNEDPTVMERRFAPSKRLELYRSAEAEIDAAAYAK</sequence>
<organism evidence="1 2">
    <name type="scientific">Kingdonia uniflora</name>
    <dbReference type="NCBI Taxonomy" id="39325"/>
    <lineage>
        <taxon>Eukaryota</taxon>
        <taxon>Viridiplantae</taxon>
        <taxon>Streptophyta</taxon>
        <taxon>Embryophyta</taxon>
        <taxon>Tracheophyta</taxon>
        <taxon>Spermatophyta</taxon>
        <taxon>Magnoliopsida</taxon>
        <taxon>Ranunculales</taxon>
        <taxon>Circaeasteraceae</taxon>
        <taxon>Kingdonia</taxon>
    </lineage>
</organism>
<dbReference type="InterPro" id="IPR027629">
    <property type="entry name" value="DevT-like"/>
</dbReference>
<accession>A0A7J7LDF7</accession>
<dbReference type="AlphaFoldDB" id="A0A7J7LDF7"/>
<protein>
    <submittedName>
        <fullName evidence="1">Uncharacterized protein</fullName>
    </submittedName>
</protein>
<name>A0A7J7LDF7_9MAGN</name>
<dbReference type="PANTHER" id="PTHR35769">
    <property type="entry name" value="CALCINEURIN-LIKE METALLO-PHOSPHOESTERASE SUPERFAMILY PROTEIN"/>
    <property type="match status" value="1"/>
</dbReference>
<dbReference type="Proteomes" id="UP000541444">
    <property type="component" value="Unassembled WGS sequence"/>
</dbReference>
<proteinExistence type="predicted"/>
<evidence type="ECO:0000313" key="2">
    <source>
        <dbReference type="Proteomes" id="UP000541444"/>
    </source>
</evidence>
<keyword evidence="2" id="KW-1185">Reference proteome</keyword>